<dbReference type="PANTHER" id="PTHR36443:SF1">
    <property type="entry name" value="BSR5223 PROTEIN"/>
    <property type="match status" value="1"/>
</dbReference>
<accession>A0A829Y7P6</accession>
<dbReference type="Pfam" id="PF11146">
    <property type="entry name" value="DUF2905"/>
    <property type="match status" value="1"/>
</dbReference>
<protein>
    <recommendedName>
        <fullName evidence="4">DUF2905 domain-containing protein</fullName>
    </recommendedName>
</protein>
<feature type="transmembrane region" description="Helical" evidence="1">
    <location>
        <begin position="48"/>
        <end position="68"/>
    </location>
</feature>
<reference evidence="3" key="1">
    <citation type="submission" date="2020-01" db="EMBL/GenBank/DDBJ databases">
        <title>'Steroidobacter agaridevorans' sp. nov., agar-degrading bacteria isolated from rhizosphere soils.</title>
        <authorList>
            <person name="Ikenaga M."/>
            <person name="Kataoka M."/>
            <person name="Murouchi A."/>
            <person name="Katsuragi S."/>
            <person name="Sakai M."/>
        </authorList>
    </citation>
    <scope>NUCLEOTIDE SEQUENCE [LARGE SCALE GENOMIC DNA]</scope>
    <source>
        <strain evidence="3">YU21-B</strain>
    </source>
</reference>
<dbReference type="AlphaFoldDB" id="A0A829Y7P6"/>
<keyword evidence="1" id="KW-0812">Transmembrane</keyword>
<evidence type="ECO:0000256" key="1">
    <source>
        <dbReference type="SAM" id="Phobius"/>
    </source>
</evidence>
<evidence type="ECO:0000313" key="3">
    <source>
        <dbReference type="Proteomes" id="UP000445000"/>
    </source>
</evidence>
<sequence length="70" mass="7961">MENVMQRSLIVLGLVIALVGLAWPWISKLPIGRLPGDFMIDRPGFKLFFPLTTMIIVSVLISVILMFFRK</sequence>
<dbReference type="PANTHER" id="PTHR36443">
    <property type="entry name" value="BSR5223 PROTEIN"/>
    <property type="match status" value="1"/>
</dbReference>
<organism evidence="2 3">
    <name type="scientific">Steroidobacter agaridevorans</name>
    <dbReference type="NCBI Taxonomy" id="2695856"/>
    <lineage>
        <taxon>Bacteria</taxon>
        <taxon>Pseudomonadati</taxon>
        <taxon>Pseudomonadota</taxon>
        <taxon>Gammaproteobacteria</taxon>
        <taxon>Steroidobacterales</taxon>
        <taxon>Steroidobacteraceae</taxon>
        <taxon>Steroidobacter</taxon>
    </lineage>
</organism>
<dbReference type="Proteomes" id="UP000445000">
    <property type="component" value="Unassembled WGS sequence"/>
</dbReference>
<keyword evidence="3" id="KW-1185">Reference proteome</keyword>
<proteinExistence type="predicted"/>
<name>A0A829Y7P6_9GAMM</name>
<evidence type="ECO:0000313" key="2">
    <source>
        <dbReference type="EMBL" id="GFE79294.1"/>
    </source>
</evidence>
<keyword evidence="1" id="KW-0472">Membrane</keyword>
<dbReference type="EMBL" id="BLJN01000001">
    <property type="protein sequence ID" value="GFE79294.1"/>
    <property type="molecule type" value="Genomic_DNA"/>
</dbReference>
<evidence type="ECO:0008006" key="4">
    <source>
        <dbReference type="Google" id="ProtNLM"/>
    </source>
</evidence>
<gene>
    <name evidence="2" type="ORF">GCM10011487_12940</name>
</gene>
<comment type="caution">
    <text evidence="2">The sequence shown here is derived from an EMBL/GenBank/DDBJ whole genome shotgun (WGS) entry which is preliminary data.</text>
</comment>
<keyword evidence="1" id="KW-1133">Transmembrane helix</keyword>
<dbReference type="InterPro" id="IPR021320">
    <property type="entry name" value="DUF2905"/>
</dbReference>